<sequence>METDELLIRREGHLAWITFNRPAARNAMTWAMYDRLEEVCAEIEADPEVAVVILRGAGGEAFVAGTDIGQFRDFREPADATDYEARIERIVGRLEALPRPTIALIEGACVGGGAALALACDFRFATPGLRLGVPIAKTLGNTLSVTNLARLVDLVGAARTKEMLMLARLLGAEEAKAAGAVTDVFPPERIEDEVRAVAERLAGLAPLTLRATKEGIRRVLQGRRPALEQGSDLVRECYMSEDFRSAVRAFTEKTPHEWRGR</sequence>
<dbReference type="RefSeq" id="WP_109675073.1">
    <property type="nucleotide sequence ID" value="NZ_CP086615.1"/>
</dbReference>
<name>A0A2U2N9J1_9GAMM</name>
<gene>
    <name evidence="3" type="ORF">DEM34_00290</name>
</gene>
<dbReference type="InterPro" id="IPR029045">
    <property type="entry name" value="ClpP/crotonase-like_dom_sf"/>
</dbReference>
<dbReference type="OrthoDB" id="9807606at2"/>
<evidence type="ECO:0000313" key="4">
    <source>
        <dbReference type="Proteomes" id="UP000245474"/>
    </source>
</evidence>
<dbReference type="Gene3D" id="3.90.226.10">
    <property type="entry name" value="2-enoyl-CoA Hydratase, Chain A, domain 1"/>
    <property type="match status" value="1"/>
</dbReference>
<dbReference type="GO" id="GO:0004300">
    <property type="term" value="F:enoyl-CoA hydratase activity"/>
    <property type="evidence" value="ECO:0007669"/>
    <property type="project" value="UniProtKB-EC"/>
</dbReference>
<keyword evidence="4" id="KW-1185">Reference proteome</keyword>
<dbReference type="GO" id="GO:0006635">
    <property type="term" value="P:fatty acid beta-oxidation"/>
    <property type="evidence" value="ECO:0007669"/>
    <property type="project" value="TreeGrafter"/>
</dbReference>
<comment type="caution">
    <text evidence="3">The sequence shown here is derived from an EMBL/GenBank/DDBJ whole genome shotgun (WGS) entry which is preliminary data.</text>
</comment>
<evidence type="ECO:0000256" key="1">
    <source>
        <dbReference type="ARBA" id="ARBA00005254"/>
    </source>
</evidence>
<dbReference type="Pfam" id="PF00378">
    <property type="entry name" value="ECH_1"/>
    <property type="match status" value="1"/>
</dbReference>
<dbReference type="NCBIfam" id="NF004796">
    <property type="entry name" value="PRK06144.1"/>
    <property type="match status" value="1"/>
</dbReference>
<evidence type="ECO:0000256" key="2">
    <source>
        <dbReference type="RuleBase" id="RU003707"/>
    </source>
</evidence>
<dbReference type="CDD" id="cd06558">
    <property type="entry name" value="crotonase-like"/>
    <property type="match status" value="1"/>
</dbReference>
<protein>
    <submittedName>
        <fullName evidence="3">Enoyl-CoA hydratase</fullName>
        <ecNumber evidence="3">4.2.1.17</ecNumber>
    </submittedName>
</protein>
<dbReference type="PANTHER" id="PTHR11941">
    <property type="entry name" value="ENOYL-COA HYDRATASE-RELATED"/>
    <property type="match status" value="1"/>
</dbReference>
<dbReference type="InterPro" id="IPR001753">
    <property type="entry name" value="Enoyl-CoA_hydra/iso"/>
</dbReference>
<dbReference type="SUPFAM" id="SSF52096">
    <property type="entry name" value="ClpP/crotonase"/>
    <property type="match status" value="1"/>
</dbReference>
<proteinExistence type="inferred from homology"/>
<keyword evidence="3" id="KW-0456">Lyase</keyword>
<dbReference type="InterPro" id="IPR018376">
    <property type="entry name" value="Enoyl-CoA_hyd/isom_CS"/>
</dbReference>
<evidence type="ECO:0000313" key="3">
    <source>
        <dbReference type="EMBL" id="PWG65747.1"/>
    </source>
</evidence>
<dbReference type="EMBL" id="QFFI01000001">
    <property type="protein sequence ID" value="PWG65747.1"/>
    <property type="molecule type" value="Genomic_DNA"/>
</dbReference>
<comment type="similarity">
    <text evidence="1 2">Belongs to the enoyl-CoA hydratase/isomerase family.</text>
</comment>
<dbReference type="Proteomes" id="UP000245474">
    <property type="component" value="Unassembled WGS sequence"/>
</dbReference>
<dbReference type="PROSITE" id="PS00166">
    <property type="entry name" value="ENOYL_COA_HYDRATASE"/>
    <property type="match status" value="1"/>
</dbReference>
<organism evidence="3 4">
    <name type="scientific">Sediminicurvatus halobius</name>
    <dbReference type="NCBI Taxonomy" id="2182432"/>
    <lineage>
        <taxon>Bacteria</taxon>
        <taxon>Pseudomonadati</taxon>
        <taxon>Pseudomonadota</taxon>
        <taxon>Gammaproteobacteria</taxon>
        <taxon>Chromatiales</taxon>
        <taxon>Ectothiorhodospiraceae</taxon>
        <taxon>Sediminicurvatus</taxon>
    </lineage>
</organism>
<dbReference type="AlphaFoldDB" id="A0A2U2N9J1"/>
<dbReference type="EC" id="4.2.1.17" evidence="3"/>
<dbReference type="PANTHER" id="PTHR11941:SF54">
    <property type="entry name" value="ENOYL-COA HYDRATASE, MITOCHONDRIAL"/>
    <property type="match status" value="1"/>
</dbReference>
<reference evidence="3 4" key="1">
    <citation type="submission" date="2018-05" db="EMBL/GenBank/DDBJ databases">
        <title>Spiribacter halobius sp. nov., a moderately halophilic bacterium isolated from marine solar saltern.</title>
        <authorList>
            <person name="Zheng W.-S."/>
            <person name="Lu D.-C."/>
            <person name="Du Z.-J."/>
        </authorList>
    </citation>
    <scope>NUCLEOTIDE SEQUENCE [LARGE SCALE GENOMIC DNA]</scope>
    <source>
        <strain evidence="3 4">E85</strain>
    </source>
</reference>
<accession>A0A2U2N9J1</accession>